<dbReference type="InterPro" id="IPR013783">
    <property type="entry name" value="Ig-like_fold"/>
</dbReference>
<keyword evidence="7" id="KW-1185">Reference proteome</keyword>
<dbReference type="RefSeq" id="WP_183485121.1">
    <property type="nucleotide sequence ID" value="NZ_JBHUOV010000001.1"/>
</dbReference>
<dbReference type="PANTHER" id="PTHR15127">
    <property type="entry name" value="HEAVYWEIGHT, ISOFORM A"/>
    <property type="match status" value="1"/>
</dbReference>
<dbReference type="PANTHER" id="PTHR15127:SF32">
    <property type="entry name" value="HEAVYWEIGHT, ISOFORM A"/>
    <property type="match status" value="1"/>
</dbReference>
<dbReference type="InterPro" id="IPR000998">
    <property type="entry name" value="MAM_dom"/>
</dbReference>
<evidence type="ECO:0000313" key="7">
    <source>
        <dbReference type="Proteomes" id="UP001597533"/>
    </source>
</evidence>
<dbReference type="InterPro" id="IPR051846">
    <property type="entry name" value="SH2_domain_adapters"/>
</dbReference>
<organism evidence="6 7">
    <name type="scientific">Lacinutrix iliipiscaria</name>
    <dbReference type="NCBI Taxonomy" id="1230532"/>
    <lineage>
        <taxon>Bacteria</taxon>
        <taxon>Pseudomonadati</taxon>
        <taxon>Bacteroidota</taxon>
        <taxon>Flavobacteriia</taxon>
        <taxon>Flavobacteriales</taxon>
        <taxon>Flavobacteriaceae</taxon>
        <taxon>Lacinutrix</taxon>
    </lineage>
</organism>
<dbReference type="Proteomes" id="UP001597533">
    <property type="component" value="Unassembled WGS sequence"/>
</dbReference>
<keyword evidence="1 3" id="KW-0732">Signal</keyword>
<dbReference type="Gene3D" id="3.40.390.10">
    <property type="entry name" value="Collagenase (Catalytic Domain)"/>
    <property type="match status" value="1"/>
</dbReference>
<evidence type="ECO:0000313" key="6">
    <source>
        <dbReference type="EMBL" id="MFD2822446.1"/>
    </source>
</evidence>
<name>A0ABW5WMQ6_9FLAO</name>
<dbReference type="InterPro" id="IPR024079">
    <property type="entry name" value="MetalloPept_cat_dom_sf"/>
</dbReference>
<reference evidence="7" key="1">
    <citation type="journal article" date="2019" name="Int. J. Syst. Evol. Microbiol.">
        <title>The Global Catalogue of Microorganisms (GCM) 10K type strain sequencing project: providing services to taxonomists for standard genome sequencing and annotation.</title>
        <authorList>
            <consortium name="The Broad Institute Genomics Platform"/>
            <consortium name="The Broad Institute Genome Sequencing Center for Infectious Disease"/>
            <person name="Wu L."/>
            <person name="Ma J."/>
        </authorList>
    </citation>
    <scope>NUCLEOTIDE SEQUENCE [LARGE SCALE GENOMIC DNA]</scope>
    <source>
        <strain evidence="7">KCTC 32141</strain>
    </source>
</reference>
<dbReference type="Pfam" id="PF13583">
    <property type="entry name" value="Reprolysin_4"/>
    <property type="match status" value="1"/>
</dbReference>
<dbReference type="SMART" id="SM00137">
    <property type="entry name" value="MAM"/>
    <property type="match status" value="1"/>
</dbReference>
<accession>A0ABW5WMQ6</accession>
<comment type="caution">
    <text evidence="6">The sequence shown here is derived from an EMBL/GenBank/DDBJ whole genome shotgun (WGS) entry which is preliminary data.</text>
</comment>
<dbReference type="PROSITE" id="PS50060">
    <property type="entry name" value="MAM_2"/>
    <property type="match status" value="1"/>
</dbReference>
<gene>
    <name evidence="6" type="ORF">ACFS5M_02120</name>
</gene>
<dbReference type="CDD" id="cd06263">
    <property type="entry name" value="MAM"/>
    <property type="match status" value="1"/>
</dbReference>
<dbReference type="Pfam" id="PF20009">
    <property type="entry name" value="GEVED"/>
    <property type="match status" value="2"/>
</dbReference>
<evidence type="ECO:0000259" key="5">
    <source>
        <dbReference type="PROSITE" id="PS50853"/>
    </source>
</evidence>
<protein>
    <submittedName>
        <fullName evidence="6">Immunoglobulin-like domain-containing protein</fullName>
    </submittedName>
</protein>
<dbReference type="Pfam" id="PF18962">
    <property type="entry name" value="Por_Secre_tail"/>
    <property type="match status" value="1"/>
</dbReference>
<dbReference type="InterPro" id="IPR026444">
    <property type="entry name" value="Secre_tail"/>
</dbReference>
<dbReference type="InterPro" id="IPR032179">
    <property type="entry name" value="Cry22Aa_Ig-like"/>
</dbReference>
<dbReference type="PROSITE" id="PS50853">
    <property type="entry name" value="FN3"/>
    <property type="match status" value="1"/>
</dbReference>
<dbReference type="Pfam" id="PF00629">
    <property type="entry name" value="MAM"/>
    <property type="match status" value="1"/>
</dbReference>
<dbReference type="Gene3D" id="2.60.40.10">
    <property type="entry name" value="Immunoglobulins"/>
    <property type="match status" value="9"/>
</dbReference>
<evidence type="ECO:0000256" key="1">
    <source>
        <dbReference type="ARBA" id="ARBA00022729"/>
    </source>
</evidence>
<feature type="domain" description="Fibronectin type-III" evidence="5">
    <location>
        <begin position="649"/>
        <end position="735"/>
    </location>
</feature>
<feature type="signal peptide" evidence="3">
    <location>
        <begin position="1"/>
        <end position="19"/>
    </location>
</feature>
<dbReference type="Gene3D" id="2.60.120.200">
    <property type="match status" value="1"/>
</dbReference>
<dbReference type="EMBL" id="JBHUOV010000001">
    <property type="protein sequence ID" value="MFD2822446.1"/>
    <property type="molecule type" value="Genomic_DNA"/>
</dbReference>
<dbReference type="InterPro" id="IPR036116">
    <property type="entry name" value="FN3_sf"/>
</dbReference>
<dbReference type="NCBIfam" id="TIGR04183">
    <property type="entry name" value="Por_Secre_tail"/>
    <property type="match status" value="1"/>
</dbReference>
<dbReference type="Pfam" id="PF16403">
    <property type="entry name" value="Bact_surface_Ig-like"/>
    <property type="match status" value="7"/>
</dbReference>
<sequence length="2048" mass="216723">MRIKLGLLIFFMSTTLAFSQTNQLWQKQSISKNISIKSNKQNLPQTNIYSLNLDNLKAALANAPARMQNSRPSNVILSFPNSEGKFESFRIIEASVLSPELQARYPDIRSYAGQGIDNPASIIRFSISPLGFQSMVISANQPASFIEVYSDDLSQYVVFKRADKTDFTNDFECSVTETVNRALNTGTGLRNADDSILRTYRLAVSTTGEYTAYHGGTKALALAAINNTMTRVNGIFETDFNVTMELIGNTDDVIYTNSGSDPYGNTTSGYNSALQSTLTSVIGEANYDIGHLFASLQNNGNAGCIGCVCVNNQKGSGWTSATVPDGDFFDVDYVAHEMGHQFGANHTWTFNGNEGTNVQVEPGSGSTIMSYAGITGATDVQANVHPNFHAVSIEQVTDYVKSTSCQTNTNLGNAVPVVNAGPNYTIPKGTAFILEGSATDANPDDVLTYSWEQMDENNASTTYPSTTATTGVAFRAYEPTTDNYRYFPRLETIKTGATSWQWEAVPNVARSLNFRLTARDNRAGGATNSSDDMVVTVNGTAGPFVVNSPNTNVTWNAGTTQTVTWDVAGTTSNGVNAANVDIFLSTDGGDTYPIALASNVANDGSHDIIVPNNQGTQCRIMVRGSNHIFFDISNSNFEIAGTVVCNATTPSGLSASGVGANTATLGWNAVAGASYDLQYREVGAGSWVTIQVNGVSTALSGLSTLTQYEAQVRSACPDNSTSAYSSTINFTTTDVQLNYCASASTNINDEFIGRVQLNTIDNASGGQFYTDFTSISTTLTKDTQYTITVTPTWTGTVYSEGYSVWIDYNRDGDFGDAGEQVWTQSATQSTPVSGSFTIPSSAVENATRMRVSMKYNGIPTSCETFQYGEVEDYTVIIEGSGPDIEAPVITLNGASTLNLNVGETYTELGATATDNIDGNLTSSIVVGGDTVNTSLGGTYVVTYNVSDAAGNAAAEVIRTVNVIPDTTAPVISLIGSSNISLQLGDSYSDQGATATDNIDGDLTSSIVVGGDIVNTSAVGVYVITYNVSDAAGNQAAEVTRTVTVNPDTIAPVIVLNGASTINLNIGDTYTEQGATATDNVDGNLTSSIVISGTVNTASAGTYFVNYNVSDSSGNAANQVTRTIIVSADTTAPVIVLNGASTINLNIGDTYTEQGATATDNVDGDLTSNIVISGTVNTASAGTYFVNYNVSDFSGNAANQVTRTVIVSADTIAPVITLNGASTINLNVGDTYTEQGATATDNIDGDLTSSIVIAGTVNTAIAGSYSVTYNVSDAAGNAATEVVRTVNVTTVQLNYCDSASTNINDEFIGRVQLNTIDNASGGQFYTDFTSISTTLTKDTQYTITVTPTWTGTVYSEGYSVWIDYNRDGDFGDAGEQVWTQSATQSTPVSGSFTIPSSAVENSTRMRVSMKYNGIPTSCETFQYGEVEDYTVIIEGAGPDTTAPVITLNGASTLNLNVGDSYTELGANATDNVDGDISSAIVIGGDTVDTNSVGTYVVTYNVSDAAGNAAAEVTRTVNVNPDTTPPVITLNGASTINLIVGDTYTELGATAIDNLDGDISGDIVIGGDTVDANTVGAYVITYNVSDAAGNNAVEVTRTVNVNEPSTGCSGGISSFPYSEGFENTLGAWTQSTSDDIDWTVDANGTPSSNTGPSSASQGTYYVFVEASSPNYPSRRAILNSPCFDLSGMSTPEFSFDYHMYGAADMGTIDLEVSTDDGANWTSIWNESGNKGNTWLSASVDLSAYAGGSVQLRFNRFVGSTWQADIAIDNINLSEPVAPTCNDGIQNGNETGVDCGGSCAPCSTSNVTLHEGYFETGWDGWIDGGSDAARYSGANSYEGSYSIRLRDNSNSSTMTLSNVDVTPYSQVIVDFYFYVSSMENGEDFWLQFYNGSSYVTAQSWVAGTDINNNSFYNATVTLTPAQYNFAANSGFRFRCDASNNSDFIYIDQVIITGTTTGRGDINNLIEVGTLNSEVAFEGDFKFYPNPVKGNILNVELLEGDEFSYKIINMIGQTVRSGNSEGQVNVSQLEAGMYFIEINDGEEIMTKKFIKQ</sequence>
<evidence type="ECO:0000259" key="4">
    <source>
        <dbReference type="PROSITE" id="PS50060"/>
    </source>
</evidence>
<evidence type="ECO:0000256" key="2">
    <source>
        <dbReference type="ARBA" id="ARBA00022999"/>
    </source>
</evidence>
<keyword evidence="2" id="KW-0727">SH2 domain</keyword>
<dbReference type="CDD" id="cd00063">
    <property type="entry name" value="FN3"/>
    <property type="match status" value="1"/>
</dbReference>
<dbReference type="InterPro" id="IPR045474">
    <property type="entry name" value="GEVED"/>
</dbReference>
<dbReference type="InterPro" id="IPR013320">
    <property type="entry name" value="ConA-like_dom_sf"/>
</dbReference>
<dbReference type="SUPFAM" id="SSF49899">
    <property type="entry name" value="Concanavalin A-like lectins/glucanases"/>
    <property type="match status" value="1"/>
</dbReference>
<evidence type="ECO:0000256" key="3">
    <source>
        <dbReference type="SAM" id="SignalP"/>
    </source>
</evidence>
<dbReference type="SUPFAM" id="SSF55486">
    <property type="entry name" value="Metalloproteases ('zincins'), catalytic domain"/>
    <property type="match status" value="1"/>
</dbReference>
<dbReference type="Gene3D" id="2.60.120.260">
    <property type="entry name" value="Galactose-binding domain-like"/>
    <property type="match status" value="1"/>
</dbReference>
<dbReference type="SUPFAM" id="SSF49265">
    <property type="entry name" value="Fibronectin type III"/>
    <property type="match status" value="1"/>
</dbReference>
<dbReference type="InterPro" id="IPR003961">
    <property type="entry name" value="FN3_dom"/>
</dbReference>
<feature type="domain" description="MAM" evidence="4">
    <location>
        <begin position="1615"/>
        <end position="1780"/>
    </location>
</feature>
<proteinExistence type="predicted"/>
<feature type="chain" id="PRO_5046283101" evidence="3">
    <location>
        <begin position="20"/>
        <end position="2048"/>
    </location>
</feature>